<dbReference type="InterPro" id="IPR013321">
    <property type="entry name" value="Arc_rbn_hlx_hlx"/>
</dbReference>
<dbReference type="AlphaFoldDB" id="A0A6N0NZP1"/>
<organism evidence="1 2">
    <name type="scientific">Metallosphaera tengchongensis</name>
    <dbReference type="NCBI Taxonomy" id="1532350"/>
    <lineage>
        <taxon>Archaea</taxon>
        <taxon>Thermoproteota</taxon>
        <taxon>Thermoprotei</taxon>
        <taxon>Sulfolobales</taxon>
        <taxon>Sulfolobaceae</taxon>
        <taxon>Metallosphaera</taxon>
    </lineage>
</organism>
<dbReference type="GeneID" id="55642463"/>
<gene>
    <name evidence="1" type="ORF">GWK48_10930</name>
</gene>
<protein>
    <recommendedName>
        <fullName evidence="3">Ribbon-helix-helix protein, CopG family</fullName>
    </recommendedName>
</protein>
<name>A0A6N0NZP1_9CREN</name>
<dbReference type="KEGG" id="mten:GWK48_10930"/>
<proteinExistence type="predicted"/>
<reference evidence="1 2" key="1">
    <citation type="submission" date="2020-02" db="EMBL/GenBank/DDBJ databases">
        <title>Comparative genome analysis reveals the metabolism and evolution of the thermophilic archaeal genus Metallosphaera.</title>
        <authorList>
            <person name="Jiang C."/>
        </authorList>
    </citation>
    <scope>NUCLEOTIDE SEQUENCE [LARGE SCALE GENOMIC DNA]</scope>
    <source>
        <strain evidence="1 2">Ric-A</strain>
    </source>
</reference>
<dbReference type="Gene3D" id="1.10.1220.10">
    <property type="entry name" value="Met repressor-like"/>
    <property type="match status" value="1"/>
</dbReference>
<accession>A0A6N0NZP1</accession>
<evidence type="ECO:0000313" key="1">
    <source>
        <dbReference type="EMBL" id="QKR00828.1"/>
    </source>
</evidence>
<keyword evidence="2" id="KW-1185">Reference proteome</keyword>
<dbReference type="Pfam" id="PF19891">
    <property type="entry name" value="DUF6364"/>
    <property type="match status" value="1"/>
</dbReference>
<dbReference type="Proteomes" id="UP000509301">
    <property type="component" value="Chromosome"/>
</dbReference>
<dbReference type="RefSeq" id="WP_174632217.1">
    <property type="nucleotide sequence ID" value="NZ_CP049074.1"/>
</dbReference>
<dbReference type="GO" id="GO:0006355">
    <property type="term" value="P:regulation of DNA-templated transcription"/>
    <property type="evidence" value="ECO:0007669"/>
    <property type="project" value="InterPro"/>
</dbReference>
<evidence type="ECO:0000313" key="2">
    <source>
        <dbReference type="Proteomes" id="UP000509301"/>
    </source>
</evidence>
<evidence type="ECO:0008006" key="3">
    <source>
        <dbReference type="Google" id="ProtNLM"/>
    </source>
</evidence>
<sequence length="88" mass="9888">MKVKVTLSIDSEILKRAKEIAVERNTTLSDMFEQAISELDALSAINSLMKGLGLTPRLISFEEISKNKLDLKANSLVREMRDERLSGH</sequence>
<dbReference type="InterPro" id="IPR045944">
    <property type="entry name" value="DUF6364"/>
</dbReference>
<dbReference type="EMBL" id="CP049074">
    <property type="protein sequence ID" value="QKR00828.1"/>
    <property type="molecule type" value="Genomic_DNA"/>
</dbReference>